<evidence type="ECO:0000256" key="1">
    <source>
        <dbReference type="SAM" id="MobiDB-lite"/>
    </source>
</evidence>
<evidence type="ECO:0000313" key="2">
    <source>
        <dbReference type="EMBL" id="MBW0509631.1"/>
    </source>
</evidence>
<dbReference type="AlphaFoldDB" id="A0A9Q3DZQ6"/>
<proteinExistence type="predicted"/>
<evidence type="ECO:0000313" key="3">
    <source>
        <dbReference type="Proteomes" id="UP000765509"/>
    </source>
</evidence>
<feature type="compositionally biased region" description="Polar residues" evidence="1">
    <location>
        <begin position="32"/>
        <end position="42"/>
    </location>
</feature>
<name>A0A9Q3DZQ6_9BASI</name>
<organism evidence="2 3">
    <name type="scientific">Austropuccinia psidii MF-1</name>
    <dbReference type="NCBI Taxonomy" id="1389203"/>
    <lineage>
        <taxon>Eukaryota</taxon>
        <taxon>Fungi</taxon>
        <taxon>Dikarya</taxon>
        <taxon>Basidiomycota</taxon>
        <taxon>Pucciniomycotina</taxon>
        <taxon>Pucciniomycetes</taxon>
        <taxon>Pucciniales</taxon>
        <taxon>Sphaerophragmiaceae</taxon>
        <taxon>Austropuccinia</taxon>
    </lineage>
</organism>
<feature type="compositionally biased region" description="Basic residues" evidence="1">
    <location>
        <begin position="45"/>
        <end position="54"/>
    </location>
</feature>
<sequence>MESTIIQKLNQNNKGVPCQKGGGKKEAPVASTRKSQVRQPTQEGKKKKRRKWRKPYSPSYRVPKIQKDPMENFFNMARIFMEFKDKEEQRMRQTYFPKKQLFLLMLYIL</sequence>
<dbReference type="EMBL" id="AVOT02021052">
    <property type="protein sequence ID" value="MBW0509631.1"/>
    <property type="molecule type" value="Genomic_DNA"/>
</dbReference>
<keyword evidence="3" id="KW-1185">Reference proteome</keyword>
<gene>
    <name evidence="2" type="ORF">O181_049346</name>
</gene>
<feature type="region of interest" description="Disordered" evidence="1">
    <location>
        <begin position="1"/>
        <end position="63"/>
    </location>
</feature>
<reference evidence="2" key="1">
    <citation type="submission" date="2021-03" db="EMBL/GenBank/DDBJ databases">
        <title>Draft genome sequence of rust myrtle Austropuccinia psidii MF-1, a brazilian biotype.</title>
        <authorList>
            <person name="Quecine M.C."/>
            <person name="Pachon D.M.R."/>
            <person name="Bonatelli M.L."/>
            <person name="Correr F.H."/>
            <person name="Franceschini L.M."/>
            <person name="Leite T.F."/>
            <person name="Margarido G.R.A."/>
            <person name="Almeida C.A."/>
            <person name="Ferrarezi J.A."/>
            <person name="Labate C.A."/>
        </authorList>
    </citation>
    <scope>NUCLEOTIDE SEQUENCE</scope>
    <source>
        <strain evidence="2">MF-1</strain>
    </source>
</reference>
<accession>A0A9Q3DZQ6</accession>
<comment type="caution">
    <text evidence="2">The sequence shown here is derived from an EMBL/GenBank/DDBJ whole genome shotgun (WGS) entry which is preliminary data.</text>
</comment>
<dbReference type="Proteomes" id="UP000765509">
    <property type="component" value="Unassembled WGS sequence"/>
</dbReference>
<protein>
    <submittedName>
        <fullName evidence="2">Uncharacterized protein</fullName>
    </submittedName>
</protein>
<feature type="compositionally biased region" description="Polar residues" evidence="1">
    <location>
        <begin position="1"/>
        <end position="14"/>
    </location>
</feature>